<proteinExistence type="predicted"/>
<feature type="region of interest" description="Disordered" evidence="1">
    <location>
        <begin position="353"/>
        <end position="470"/>
    </location>
</feature>
<feature type="compositionally biased region" description="Low complexity" evidence="1">
    <location>
        <begin position="1"/>
        <end position="14"/>
    </location>
</feature>
<feature type="compositionally biased region" description="Basic residues" evidence="1">
    <location>
        <begin position="281"/>
        <end position="291"/>
    </location>
</feature>
<feature type="compositionally biased region" description="Polar residues" evidence="1">
    <location>
        <begin position="450"/>
        <end position="462"/>
    </location>
</feature>
<feature type="compositionally biased region" description="Acidic residues" evidence="1">
    <location>
        <begin position="373"/>
        <end position="423"/>
    </location>
</feature>
<dbReference type="AlphaFoldDB" id="A0A4Q2CZ92"/>
<accession>A0A4Q2CZ92</accession>
<dbReference type="OrthoDB" id="3263571at2759"/>
<keyword evidence="3" id="KW-1185">Reference proteome</keyword>
<feature type="compositionally biased region" description="Polar residues" evidence="1">
    <location>
        <begin position="427"/>
        <end position="438"/>
    </location>
</feature>
<evidence type="ECO:0008006" key="4">
    <source>
        <dbReference type="Google" id="ProtNLM"/>
    </source>
</evidence>
<sequence>MPASRTTQTTSSTSFIPRHAHSIHPPCAKNTETDPNAHLRRFDYDYTYRTAVTQEEFKEAEEEVNNIKNYEDFERYAQTHASATGDFWDFPKNFRYYSRLHSNISSTEGDLQWVAERINMAKNRAQDLSHDITSLENQRDTLLWRMERHKKTFNDDLALAKKALRDGGMAYRQMDEQHLIKQAYKNGLPVPTFSNIRLLPSYELARNRYSFCSCCKRKGHLAAHHWDTKCDNCGVSAPGHYPPDCPRPRKKTPSVLPADDPSTSKHTTPTILPSPVVEKTTHRKNKKSAQKKKKVTWGIVGYFDGHFTIYRGLLRQISFYEDDIVFILANHRTITNFENPNTENRKIIEDLNKPPLSPIKETSSQEPKQQEPEQQEPEQQEPEQQEPEQQEPEQQEPEQQEPEQQEPDDDDNEESSEPEDSGNPEESNQPSAPENNPIEQLPPAPENKPTEQTLQEPEQTNPDRPITPEEPCVNKLHLLVKKRSLDAWFIDGNRQGFCNQQPCPNRTTTYPSLDPPSRQNFEICFPENSKHAGNQSHPDYICQEDDKHRFDTLELVDCHKGRDKALYDCAEQPCPHRLHGSRAPFPPRFAPISPEQTEDIEDNMSNKEIQINKTSEFNRDRSRFAAWRNEWTLYLDINSKIYDDDVKKIGYVLSYMTSGEALLWRTQWTREKTTSGKITYGTFLAFTTELEKTFAEVYDEPVARQKLLQLKQTQGS</sequence>
<name>A0A4Q2CZ92_9AGAR</name>
<organism evidence="2 3">
    <name type="scientific">Candolleomyces aberdarensis</name>
    <dbReference type="NCBI Taxonomy" id="2316362"/>
    <lineage>
        <taxon>Eukaryota</taxon>
        <taxon>Fungi</taxon>
        <taxon>Dikarya</taxon>
        <taxon>Basidiomycota</taxon>
        <taxon>Agaricomycotina</taxon>
        <taxon>Agaricomycetes</taxon>
        <taxon>Agaricomycetidae</taxon>
        <taxon>Agaricales</taxon>
        <taxon>Agaricineae</taxon>
        <taxon>Psathyrellaceae</taxon>
        <taxon>Candolleomyces</taxon>
    </lineage>
</organism>
<dbReference type="EMBL" id="SDEE01001386">
    <property type="protein sequence ID" value="RXW12143.1"/>
    <property type="molecule type" value="Genomic_DNA"/>
</dbReference>
<reference evidence="2 3" key="1">
    <citation type="submission" date="2019-01" db="EMBL/GenBank/DDBJ databases">
        <title>Draft genome sequence of Psathyrella aberdarensis IHI B618.</title>
        <authorList>
            <person name="Buettner E."/>
            <person name="Kellner H."/>
        </authorList>
    </citation>
    <scope>NUCLEOTIDE SEQUENCE [LARGE SCALE GENOMIC DNA]</scope>
    <source>
        <strain evidence="2 3">IHI B618</strain>
    </source>
</reference>
<evidence type="ECO:0000313" key="2">
    <source>
        <dbReference type="EMBL" id="RXW12143.1"/>
    </source>
</evidence>
<feature type="region of interest" description="Disordered" evidence="1">
    <location>
        <begin position="244"/>
        <end position="291"/>
    </location>
</feature>
<dbReference type="Proteomes" id="UP000290288">
    <property type="component" value="Unassembled WGS sequence"/>
</dbReference>
<evidence type="ECO:0000313" key="3">
    <source>
        <dbReference type="Proteomes" id="UP000290288"/>
    </source>
</evidence>
<gene>
    <name evidence="2" type="ORF">EST38_g13711</name>
</gene>
<protein>
    <recommendedName>
        <fullName evidence="4">Retrotransposon gag domain-containing protein</fullName>
    </recommendedName>
</protein>
<evidence type="ECO:0000256" key="1">
    <source>
        <dbReference type="SAM" id="MobiDB-lite"/>
    </source>
</evidence>
<feature type="region of interest" description="Disordered" evidence="1">
    <location>
        <begin position="1"/>
        <end position="34"/>
    </location>
</feature>
<comment type="caution">
    <text evidence="2">The sequence shown here is derived from an EMBL/GenBank/DDBJ whole genome shotgun (WGS) entry which is preliminary data.</text>
</comment>